<protein>
    <submittedName>
        <fullName evidence="2">Uncharacterized protein</fullName>
    </submittedName>
</protein>
<dbReference type="OrthoDB" id="2595969at2759"/>
<dbReference type="RefSeq" id="XP_028475910.1">
    <property type="nucleotide sequence ID" value="XM_028623936.1"/>
</dbReference>
<dbReference type="STRING" id="105984.A0A427XQX0"/>
<feature type="region of interest" description="Disordered" evidence="1">
    <location>
        <begin position="248"/>
        <end position="273"/>
    </location>
</feature>
<comment type="caution">
    <text evidence="2">The sequence shown here is derived from an EMBL/GenBank/DDBJ whole genome shotgun (WGS) entry which is preliminary data.</text>
</comment>
<evidence type="ECO:0000313" key="3">
    <source>
        <dbReference type="Proteomes" id="UP000279236"/>
    </source>
</evidence>
<dbReference type="AlphaFoldDB" id="A0A427XQX0"/>
<proteinExistence type="predicted"/>
<name>A0A427XQX0_9TREE</name>
<dbReference type="GeneID" id="39593171"/>
<gene>
    <name evidence="2" type="ORF">EHS24_008628</name>
</gene>
<organism evidence="2 3">
    <name type="scientific">Apiotrichum porosum</name>
    <dbReference type="NCBI Taxonomy" id="105984"/>
    <lineage>
        <taxon>Eukaryota</taxon>
        <taxon>Fungi</taxon>
        <taxon>Dikarya</taxon>
        <taxon>Basidiomycota</taxon>
        <taxon>Agaricomycotina</taxon>
        <taxon>Tremellomycetes</taxon>
        <taxon>Trichosporonales</taxon>
        <taxon>Trichosporonaceae</taxon>
        <taxon>Apiotrichum</taxon>
    </lineage>
</organism>
<reference evidence="2 3" key="1">
    <citation type="submission" date="2018-11" db="EMBL/GenBank/DDBJ databases">
        <title>Genome sequence of Apiotrichum porosum DSM 27194.</title>
        <authorList>
            <person name="Aliyu H."/>
            <person name="Gorte O."/>
            <person name="Ochsenreither K."/>
        </authorList>
    </citation>
    <scope>NUCLEOTIDE SEQUENCE [LARGE SCALE GENOMIC DNA]</scope>
    <source>
        <strain evidence="2 3">DSM 27194</strain>
    </source>
</reference>
<dbReference type="Proteomes" id="UP000279236">
    <property type="component" value="Unassembled WGS sequence"/>
</dbReference>
<sequence>MIDPLSPLTAPPPRYLLESDSSDEEGQGVYGGHHASRTSPAPGPRVQVLPLGDDPLPAVDSVVVGVGQAGKYLLRRAGARQAVLEVELDGHRLGAAFVVPGGLFIGLHDADKGDAAFSVVQELTTLVKAKNWTVFSSYVPSMYIPDAAEGLISGDSPVRVLGREAGKLIRTYDAPNYVTGIAGAFLSAAAHPAFPLHAASVALYLLPLPLSQFAPTGLTEALTTLPAELGQAFARHALWTDADDEPFQAPGMGKRKIPETATPAGGDLGGMYM</sequence>
<evidence type="ECO:0000256" key="1">
    <source>
        <dbReference type="SAM" id="MobiDB-lite"/>
    </source>
</evidence>
<evidence type="ECO:0000313" key="2">
    <source>
        <dbReference type="EMBL" id="RSH81191.1"/>
    </source>
</evidence>
<feature type="region of interest" description="Disordered" evidence="1">
    <location>
        <begin position="1"/>
        <end position="50"/>
    </location>
</feature>
<keyword evidence="3" id="KW-1185">Reference proteome</keyword>
<dbReference type="EMBL" id="RSCE01000007">
    <property type="protein sequence ID" value="RSH81191.1"/>
    <property type="molecule type" value="Genomic_DNA"/>
</dbReference>
<accession>A0A427XQX0</accession>